<dbReference type="InterPro" id="IPR053258">
    <property type="entry name" value="Ca-permeable_cation_channel"/>
</dbReference>
<name>A5B3D3_VITVI</name>
<dbReference type="EMBL" id="AM445227">
    <property type="protein sequence ID" value="CAN82807.1"/>
    <property type="molecule type" value="Genomic_DNA"/>
</dbReference>
<dbReference type="PANTHER" id="PTHR34115:SF5">
    <property type="entry name" value="PROTEIN, PUTATIVE-RELATED"/>
    <property type="match status" value="1"/>
</dbReference>
<keyword evidence="1" id="KW-1133">Transmembrane helix</keyword>
<dbReference type="AlphaFoldDB" id="A5B3D3"/>
<dbReference type="PANTHER" id="PTHR34115">
    <property type="entry name" value="PROTEIN, PUTATIVE-RELATED"/>
    <property type="match status" value="1"/>
</dbReference>
<feature type="transmembrane region" description="Helical" evidence="1">
    <location>
        <begin position="40"/>
        <end position="60"/>
    </location>
</feature>
<feature type="transmembrane region" description="Helical" evidence="1">
    <location>
        <begin position="104"/>
        <end position="125"/>
    </location>
</feature>
<keyword evidence="1" id="KW-0472">Membrane</keyword>
<evidence type="ECO:0000313" key="2">
    <source>
        <dbReference type="EMBL" id="CAN82807.1"/>
    </source>
</evidence>
<protein>
    <submittedName>
        <fullName evidence="2">Uncharacterized protein</fullName>
    </submittedName>
</protein>
<keyword evidence="1" id="KW-0812">Transmembrane</keyword>
<gene>
    <name evidence="2" type="ORF">VITISV_030500</name>
</gene>
<evidence type="ECO:0000256" key="1">
    <source>
        <dbReference type="SAM" id="Phobius"/>
    </source>
</evidence>
<proteinExistence type="predicted"/>
<feature type="transmembrane region" description="Helical" evidence="1">
    <location>
        <begin position="72"/>
        <end position="92"/>
    </location>
</feature>
<sequence length="160" mass="17598">MSTQYRDEAQLSGDASTFKPGETNYGVDERIFASTSRYNILALLACLHAALLFSIDLMYRGKNESMFEAHPIISKVAVGSLLAYGFAYGVEFSFINCLPLAGACFVRSSMIYFGSLSVASLVSVLYPNSAAVLYTICTLLPFVAHGLLRRLWSKQVKRTL</sequence>
<reference evidence="2" key="1">
    <citation type="journal article" date="2007" name="PLoS ONE">
        <title>The first genome sequence of an elite grapevine cultivar (Pinot noir Vitis vinifera L.): coping with a highly heterozygous genome.</title>
        <authorList>
            <person name="Velasco R."/>
            <person name="Zharkikh A."/>
            <person name="Troggio M."/>
            <person name="Cartwright D.A."/>
            <person name="Cestaro A."/>
            <person name="Pruss D."/>
            <person name="Pindo M."/>
            <person name="FitzGerald L.M."/>
            <person name="Vezzulli S."/>
            <person name="Reid J."/>
            <person name="Malacarne G."/>
            <person name="Iliev D."/>
            <person name="Coppola G."/>
            <person name="Wardell B."/>
            <person name="Micheletti D."/>
            <person name="Macalma T."/>
            <person name="Facci M."/>
            <person name="Mitchell J.T."/>
            <person name="Perazzolli M."/>
            <person name="Eldredge G."/>
            <person name="Gatto P."/>
            <person name="Oyzerski R."/>
            <person name="Moretto M."/>
            <person name="Gutin N."/>
            <person name="Stefanini M."/>
            <person name="Chen Y."/>
            <person name="Segala C."/>
            <person name="Davenport C."/>
            <person name="Dematte L."/>
            <person name="Mraz A."/>
            <person name="Battilana J."/>
            <person name="Stormo K."/>
            <person name="Costa F."/>
            <person name="Tao Q."/>
            <person name="Si-Ammour A."/>
            <person name="Harkins T."/>
            <person name="Lackey A."/>
            <person name="Perbost C."/>
            <person name="Taillon B."/>
            <person name="Stella A."/>
            <person name="Solovyev V."/>
            <person name="Fawcett J.A."/>
            <person name="Sterck L."/>
            <person name="Vandepoele K."/>
            <person name="Grando S.M."/>
            <person name="Toppo S."/>
            <person name="Moser C."/>
            <person name="Lanchbury J."/>
            <person name="Bogden R."/>
            <person name="Skolnick M."/>
            <person name="Sgaramella V."/>
            <person name="Bhatnagar S.K."/>
            <person name="Fontana P."/>
            <person name="Gutin A."/>
            <person name="Van de Peer Y."/>
            <person name="Salamini F."/>
            <person name="Viola R."/>
        </authorList>
    </citation>
    <scope>NUCLEOTIDE SEQUENCE</scope>
</reference>
<accession>A5B3D3</accession>
<organism evidence="2">
    <name type="scientific">Vitis vinifera</name>
    <name type="common">Grape</name>
    <dbReference type="NCBI Taxonomy" id="29760"/>
    <lineage>
        <taxon>Eukaryota</taxon>
        <taxon>Viridiplantae</taxon>
        <taxon>Streptophyta</taxon>
        <taxon>Embryophyta</taxon>
        <taxon>Tracheophyta</taxon>
        <taxon>Spermatophyta</taxon>
        <taxon>Magnoliopsida</taxon>
        <taxon>eudicotyledons</taxon>
        <taxon>Gunneridae</taxon>
        <taxon>Pentapetalae</taxon>
        <taxon>rosids</taxon>
        <taxon>Vitales</taxon>
        <taxon>Vitaceae</taxon>
        <taxon>Viteae</taxon>
        <taxon>Vitis</taxon>
    </lineage>
</organism>
<feature type="transmembrane region" description="Helical" evidence="1">
    <location>
        <begin position="131"/>
        <end position="148"/>
    </location>
</feature>